<evidence type="ECO:0008006" key="7">
    <source>
        <dbReference type="Google" id="ProtNLM"/>
    </source>
</evidence>
<dbReference type="EMBL" id="JAJNOC010000008">
    <property type="protein sequence ID" value="MCD2518671.1"/>
    <property type="molecule type" value="Genomic_DNA"/>
</dbReference>
<evidence type="ECO:0000259" key="3">
    <source>
        <dbReference type="Pfam" id="PF18426"/>
    </source>
</evidence>
<proteinExistence type="predicted"/>
<dbReference type="RefSeq" id="WP_231059953.1">
    <property type="nucleotide sequence ID" value="NZ_JAJNOC010000008.1"/>
</dbReference>
<evidence type="ECO:0000259" key="4">
    <source>
        <dbReference type="Pfam" id="PF18443"/>
    </source>
</evidence>
<feature type="compositionally biased region" description="Polar residues" evidence="1">
    <location>
        <begin position="455"/>
        <end position="476"/>
    </location>
</feature>
<protein>
    <recommendedName>
        <fullName evidence="7">Tle cognate immunity protein 4 C-terminal domain-containing protein</fullName>
    </recommendedName>
</protein>
<gene>
    <name evidence="5" type="ORF">LQ564_20440</name>
</gene>
<feature type="region of interest" description="Disordered" evidence="1">
    <location>
        <begin position="455"/>
        <end position="498"/>
    </location>
</feature>
<evidence type="ECO:0000256" key="1">
    <source>
        <dbReference type="SAM" id="MobiDB-lite"/>
    </source>
</evidence>
<name>A0ABS8QCM1_9BURK</name>
<evidence type="ECO:0000313" key="5">
    <source>
        <dbReference type="EMBL" id="MCD2518671.1"/>
    </source>
</evidence>
<dbReference type="Pfam" id="PF18426">
    <property type="entry name" value="Tli4_C"/>
    <property type="match status" value="1"/>
</dbReference>
<evidence type="ECO:0000256" key="2">
    <source>
        <dbReference type="SAM" id="SignalP"/>
    </source>
</evidence>
<sequence>MMHLILKRNLFHLLFVAGIVISASFDSNAEERKDTKVATLTLRLQSMFEKTKTVCFGRFMVDVPESATTAWGRSSIPLTLLVYPKGIDEVQAEARQFIKELKSEQAVYHDNAQLLISIEEVNKPEGQIVTGYEDSTAISGLRITGYFSLHDAGIVIKARPLSEDKTRAVATIKSMASRVRQRNETDVPTEPGNCIEFGFLPDESGTPMENPGELMEIGFRLKEFPDTHLSIAIRPAHRKLDESNTLEWQLSRLERDLKAENPSHIRLKTKYFRRGKRTIQNWGEGFEVLGRSPEQPEIHSIHDFGMDFQGVGGDPLKPFINVQMQTGIAENEAGSAKPLLSDAEAIAVWDKITSTIRVRPTGVAATKAVGTDHQPLFPLGELASTGRTCPQTGMWESSEASSMGGIQRQYIKAGNVMPRVLIRGEPSLWQKMRGQAPSHQLATIWKLVGYDDETSPPNIAAQTPSTAQVRSDSSATNKDKIDSRDDSHGPASPPDEKG</sequence>
<accession>A0ABS8QCM1</accession>
<keyword evidence="6" id="KW-1185">Reference proteome</keyword>
<evidence type="ECO:0000313" key="6">
    <source>
        <dbReference type="Proteomes" id="UP001179361"/>
    </source>
</evidence>
<reference evidence="5" key="1">
    <citation type="submission" date="2021-11" db="EMBL/GenBank/DDBJ databases">
        <title>The complete genome of Massilia sp sp. G4R7.</title>
        <authorList>
            <person name="Liu L."/>
            <person name="Yue J."/>
            <person name="Yuan J."/>
            <person name="Yang F."/>
            <person name="Li L."/>
        </authorList>
    </citation>
    <scope>NUCLEOTIDE SEQUENCE</scope>
    <source>
        <strain evidence="5">G4R7</strain>
    </source>
</reference>
<dbReference type="Proteomes" id="UP001179361">
    <property type="component" value="Unassembled WGS sequence"/>
</dbReference>
<feature type="compositionally biased region" description="Basic and acidic residues" evidence="1">
    <location>
        <begin position="477"/>
        <end position="498"/>
    </location>
</feature>
<comment type="caution">
    <text evidence="5">The sequence shown here is derived from an EMBL/GenBank/DDBJ whole genome shotgun (WGS) entry which is preliminary data.</text>
</comment>
<feature type="domain" description="Tle cognate immunity protein 4 N-terminal" evidence="4">
    <location>
        <begin position="52"/>
        <end position="182"/>
    </location>
</feature>
<organism evidence="5 6">
    <name type="scientific">Massilia phyllostachyos</name>
    <dbReference type="NCBI Taxonomy" id="2898585"/>
    <lineage>
        <taxon>Bacteria</taxon>
        <taxon>Pseudomonadati</taxon>
        <taxon>Pseudomonadota</taxon>
        <taxon>Betaproteobacteria</taxon>
        <taxon>Burkholderiales</taxon>
        <taxon>Oxalobacteraceae</taxon>
        <taxon>Telluria group</taxon>
        <taxon>Massilia</taxon>
    </lineage>
</organism>
<dbReference type="InterPro" id="IPR040761">
    <property type="entry name" value="Tli4_N"/>
</dbReference>
<keyword evidence="2" id="KW-0732">Signal</keyword>
<feature type="signal peptide" evidence="2">
    <location>
        <begin position="1"/>
        <end position="29"/>
    </location>
</feature>
<dbReference type="Pfam" id="PF18443">
    <property type="entry name" value="Tli4_N"/>
    <property type="match status" value="1"/>
</dbReference>
<dbReference type="InterPro" id="IPR041290">
    <property type="entry name" value="Tli4_C"/>
</dbReference>
<feature type="chain" id="PRO_5046112360" description="Tle cognate immunity protein 4 C-terminal domain-containing protein" evidence="2">
    <location>
        <begin position="30"/>
        <end position="498"/>
    </location>
</feature>
<feature type="domain" description="Tle cognate immunity protein 4 C-terminal" evidence="3">
    <location>
        <begin position="187"/>
        <end position="361"/>
    </location>
</feature>